<reference evidence="2 3" key="1">
    <citation type="submission" date="2010-06" db="EMBL/GenBank/DDBJ databases">
        <title>Complete sequence chromosome of Methanohalobium evestigatum Z-7303.</title>
        <authorList>
            <consortium name="US DOE Joint Genome Institute"/>
            <person name="Lucas S."/>
            <person name="Copeland A."/>
            <person name="Lapidus A."/>
            <person name="Cheng J.-F."/>
            <person name="Bruce D."/>
            <person name="Goodwin L."/>
            <person name="Pitluck S."/>
            <person name="Saunders E."/>
            <person name="Detter J.C."/>
            <person name="Han C."/>
            <person name="Tapia R."/>
            <person name="Land M."/>
            <person name="Hauser L."/>
            <person name="Kyrpides N."/>
            <person name="Mikhailova N."/>
            <person name="Sieprawska-Lupa M."/>
            <person name="Whitman W.B."/>
            <person name="Anderson I."/>
            <person name="Woyke T."/>
        </authorList>
    </citation>
    <scope>NUCLEOTIDE SEQUENCE [LARGE SCALE GENOMIC DNA]</scope>
    <source>
        <strain evidence="3">ATCC BAA-1072 / DSM 3721 / NBRC 107634 / OCM 161 / Z-7303</strain>
    </source>
</reference>
<dbReference type="PANTHER" id="PTHR31303">
    <property type="entry name" value="CTP-DEPENDENT DIACYLGLYCEROL KINASE 1"/>
    <property type="match status" value="1"/>
</dbReference>
<dbReference type="RefSeq" id="WP_013194866.1">
    <property type="nucleotide sequence ID" value="NC_014253.1"/>
</dbReference>
<feature type="transmembrane region" description="Helical" evidence="1">
    <location>
        <begin position="136"/>
        <end position="162"/>
    </location>
</feature>
<feature type="transmembrane region" description="Helical" evidence="1">
    <location>
        <begin position="95"/>
        <end position="115"/>
    </location>
</feature>
<dbReference type="HOGENOM" id="CLU_031477_4_1_2"/>
<keyword evidence="3" id="KW-1185">Reference proteome</keyword>
<dbReference type="EMBL" id="CP002069">
    <property type="protein sequence ID" value="ADI74301.1"/>
    <property type="molecule type" value="Genomic_DNA"/>
</dbReference>
<feature type="transmembrane region" description="Helical" evidence="1">
    <location>
        <begin position="74"/>
        <end position="89"/>
    </location>
</feature>
<sequence>MVQRKLFKEYLRKIFHLISVLIIVIYAFLGKQIVLILLFVSLIFFLVLEYIRLERSIKLPMLHVLYRTSEKNQLGGHVFLTIGAIISIAMFSKQIAFACILMTTLGDLFAAIVGKTFGNTKLAYNDKSLEGSASEFVVDLAIGFVFTGNWIIAVGMAFVATVVETTVVKIDDNLMIPLISGITGEILLYLIF</sequence>
<dbReference type="GO" id="GO:0016779">
    <property type="term" value="F:nucleotidyltransferase activity"/>
    <property type="evidence" value="ECO:0007669"/>
    <property type="project" value="UniProtKB-KW"/>
</dbReference>
<evidence type="ECO:0000256" key="1">
    <source>
        <dbReference type="SAM" id="Phobius"/>
    </source>
</evidence>
<dbReference type="InterPro" id="IPR037997">
    <property type="entry name" value="Dgk1-like"/>
</dbReference>
<accession>D7E9M9</accession>
<dbReference type="Proteomes" id="UP000000391">
    <property type="component" value="Chromosome"/>
</dbReference>
<dbReference type="KEGG" id="mev:Metev_1447"/>
<evidence type="ECO:0000313" key="3">
    <source>
        <dbReference type="Proteomes" id="UP000000391"/>
    </source>
</evidence>
<dbReference type="AlphaFoldDB" id="D7E9M9"/>
<protein>
    <submittedName>
        <fullName evidence="2">Phosphatidate cytidylyltransferase</fullName>
    </submittedName>
</protein>
<name>D7E9M9_METEZ</name>
<keyword evidence="2" id="KW-0548">Nucleotidyltransferase</keyword>
<keyword evidence="1" id="KW-0812">Transmembrane</keyword>
<dbReference type="OrthoDB" id="107330at2157"/>
<dbReference type="STRING" id="644295.Metev_1447"/>
<dbReference type="PANTHER" id="PTHR31303:SF1">
    <property type="entry name" value="CTP-DEPENDENT DIACYLGLYCEROL KINASE 1"/>
    <property type="match status" value="1"/>
</dbReference>
<dbReference type="GO" id="GO:0004143">
    <property type="term" value="F:ATP-dependent diacylglycerol kinase activity"/>
    <property type="evidence" value="ECO:0007669"/>
    <property type="project" value="InterPro"/>
</dbReference>
<organism evidence="2 3">
    <name type="scientific">Methanohalobium evestigatum (strain ATCC BAA-1072 / DSM 3721 / NBRC 107634 / OCM 161 / Z-7303)</name>
    <dbReference type="NCBI Taxonomy" id="644295"/>
    <lineage>
        <taxon>Archaea</taxon>
        <taxon>Methanobacteriati</taxon>
        <taxon>Methanobacteriota</taxon>
        <taxon>Stenosarchaea group</taxon>
        <taxon>Methanomicrobia</taxon>
        <taxon>Methanosarcinales</taxon>
        <taxon>Methanosarcinaceae</taxon>
        <taxon>Methanohalobium</taxon>
    </lineage>
</organism>
<dbReference type="GeneID" id="9347086"/>
<evidence type="ECO:0000313" key="2">
    <source>
        <dbReference type="EMBL" id="ADI74301.1"/>
    </source>
</evidence>
<proteinExistence type="predicted"/>
<keyword evidence="1" id="KW-1133">Transmembrane helix</keyword>
<feature type="transmembrane region" description="Helical" evidence="1">
    <location>
        <begin position="12"/>
        <end position="29"/>
    </location>
</feature>
<gene>
    <name evidence="2" type="ordered locus">Metev_1447</name>
</gene>
<feature type="transmembrane region" description="Helical" evidence="1">
    <location>
        <begin position="35"/>
        <end position="53"/>
    </location>
</feature>
<feature type="transmembrane region" description="Helical" evidence="1">
    <location>
        <begin position="174"/>
        <end position="191"/>
    </location>
</feature>
<keyword evidence="1" id="KW-0472">Membrane</keyword>
<keyword evidence="2" id="KW-0808">Transferase</keyword>